<evidence type="ECO:0000313" key="1">
    <source>
        <dbReference type="EMBL" id="KAK8844493.1"/>
    </source>
</evidence>
<accession>A0ABR2HF05</accession>
<evidence type="ECO:0008006" key="3">
    <source>
        <dbReference type="Google" id="ProtNLM"/>
    </source>
</evidence>
<protein>
    <recommendedName>
        <fullName evidence="3">LisH domain-containing protein</fullName>
    </recommendedName>
</protein>
<dbReference type="EMBL" id="JAPFFF010000032">
    <property type="protein sequence ID" value="KAK8844493.1"/>
    <property type="molecule type" value="Genomic_DNA"/>
</dbReference>
<proteinExistence type="predicted"/>
<name>A0ABR2HF05_9EUKA</name>
<organism evidence="1 2">
    <name type="scientific">Tritrichomonas musculus</name>
    <dbReference type="NCBI Taxonomy" id="1915356"/>
    <lineage>
        <taxon>Eukaryota</taxon>
        <taxon>Metamonada</taxon>
        <taxon>Parabasalia</taxon>
        <taxon>Tritrichomonadida</taxon>
        <taxon>Tritrichomonadidae</taxon>
        <taxon>Tritrichomonas</taxon>
    </lineage>
</organism>
<reference evidence="1 2" key="1">
    <citation type="submission" date="2024-04" db="EMBL/GenBank/DDBJ databases">
        <title>Tritrichomonas musculus Genome.</title>
        <authorList>
            <person name="Alves-Ferreira E."/>
            <person name="Grigg M."/>
            <person name="Lorenzi H."/>
            <person name="Galac M."/>
        </authorList>
    </citation>
    <scope>NUCLEOTIDE SEQUENCE [LARGE SCALE GENOMIC DNA]</scope>
    <source>
        <strain evidence="1 2">EAF2021</strain>
    </source>
</reference>
<dbReference type="Proteomes" id="UP001470230">
    <property type="component" value="Unassembled WGS sequence"/>
</dbReference>
<sequence>MLSSRKYTNHKIGCIQNEVVVMYQMSPNTTDRSYMNEQMKVHLKFFEQNGISHYQNISKSLHNYGFKAEDERKCIKAFEDLINSQNFYNKILLLKPRELKKANLGERNIILNRLAFEYNYKFYDFLITYLHNNYPDMKNQNDLSQEIKNMIDHLLNQSKTRKNDNNQNSTKNNIEYYNNCNVKLESCNNCIVNTENYINDDDLIITFDSDNIDQNIILKDDMGYFTPDESFDLFNDENDPLLNCALFQE</sequence>
<keyword evidence="2" id="KW-1185">Reference proteome</keyword>
<evidence type="ECO:0000313" key="2">
    <source>
        <dbReference type="Proteomes" id="UP001470230"/>
    </source>
</evidence>
<comment type="caution">
    <text evidence="1">The sequence shown here is derived from an EMBL/GenBank/DDBJ whole genome shotgun (WGS) entry which is preliminary data.</text>
</comment>
<gene>
    <name evidence="1" type="ORF">M9Y10_024354</name>
</gene>